<reference evidence="1 2" key="1">
    <citation type="submission" date="2020-08" db="EMBL/GenBank/DDBJ databases">
        <title>Sequencing the genomes of 1000 actinobacteria strains.</title>
        <authorList>
            <person name="Klenk H.-P."/>
        </authorList>
    </citation>
    <scope>NUCLEOTIDE SEQUENCE [LARGE SCALE GENOMIC DNA]</scope>
    <source>
        <strain evidence="1 2">DSM 45486</strain>
    </source>
</reference>
<protein>
    <submittedName>
        <fullName evidence="1">Uncharacterized protein</fullName>
    </submittedName>
</protein>
<dbReference type="EMBL" id="JACHMO010000001">
    <property type="protein sequence ID" value="MBB5801019.1"/>
    <property type="molecule type" value="Genomic_DNA"/>
</dbReference>
<name>A0A7W9HEX0_9PSEU</name>
<proteinExistence type="predicted"/>
<evidence type="ECO:0000313" key="1">
    <source>
        <dbReference type="EMBL" id="MBB5801019.1"/>
    </source>
</evidence>
<evidence type="ECO:0000313" key="2">
    <source>
        <dbReference type="Proteomes" id="UP000552097"/>
    </source>
</evidence>
<comment type="caution">
    <text evidence="1">The sequence shown here is derived from an EMBL/GenBank/DDBJ whole genome shotgun (WGS) entry which is preliminary data.</text>
</comment>
<keyword evidence="2" id="KW-1185">Reference proteome</keyword>
<gene>
    <name evidence="1" type="ORF">F4560_000787</name>
</gene>
<sequence length="108" mass="11737">MKRFAVWGVKWRHTAVICRFDHCAVGSVGAFPYQCGARRDLRAVDSGPRGSSFVQFGAEYHTVYGSLRAQGQAIEDQFQGCAADGVLGRGRTAVSGGWANLALERRDS</sequence>
<accession>A0A7W9HEX0</accession>
<dbReference type="Proteomes" id="UP000552097">
    <property type="component" value="Unassembled WGS sequence"/>
</dbReference>
<organism evidence="1 2">
    <name type="scientific">Saccharothrix ecbatanensis</name>
    <dbReference type="NCBI Taxonomy" id="1105145"/>
    <lineage>
        <taxon>Bacteria</taxon>
        <taxon>Bacillati</taxon>
        <taxon>Actinomycetota</taxon>
        <taxon>Actinomycetes</taxon>
        <taxon>Pseudonocardiales</taxon>
        <taxon>Pseudonocardiaceae</taxon>
        <taxon>Saccharothrix</taxon>
    </lineage>
</organism>
<dbReference type="AlphaFoldDB" id="A0A7W9HEX0"/>